<organism evidence="1 2">
    <name type="scientific">Entomophthora muscae</name>
    <dbReference type="NCBI Taxonomy" id="34485"/>
    <lineage>
        <taxon>Eukaryota</taxon>
        <taxon>Fungi</taxon>
        <taxon>Fungi incertae sedis</taxon>
        <taxon>Zoopagomycota</taxon>
        <taxon>Entomophthoromycotina</taxon>
        <taxon>Entomophthoromycetes</taxon>
        <taxon>Entomophthorales</taxon>
        <taxon>Entomophthoraceae</taxon>
        <taxon>Entomophthora</taxon>
    </lineage>
</organism>
<name>A0ACC2T843_9FUNG</name>
<reference evidence="1" key="1">
    <citation type="submission" date="2022-04" db="EMBL/GenBank/DDBJ databases">
        <title>Genome of the entomopathogenic fungus Entomophthora muscae.</title>
        <authorList>
            <person name="Elya C."/>
            <person name="Lovett B.R."/>
            <person name="Lee E."/>
            <person name="Macias A.M."/>
            <person name="Hajek A.E."/>
            <person name="De Bivort B.L."/>
            <person name="Kasson M.T."/>
            <person name="De Fine Licht H.H."/>
            <person name="Stajich J.E."/>
        </authorList>
    </citation>
    <scope>NUCLEOTIDE SEQUENCE</scope>
    <source>
        <strain evidence="1">Berkeley</strain>
    </source>
</reference>
<evidence type="ECO:0000313" key="1">
    <source>
        <dbReference type="EMBL" id="KAJ9070795.1"/>
    </source>
</evidence>
<comment type="caution">
    <text evidence="1">The sequence shown here is derived from an EMBL/GenBank/DDBJ whole genome shotgun (WGS) entry which is preliminary data.</text>
</comment>
<dbReference type="EMBL" id="QTSX02003559">
    <property type="protein sequence ID" value="KAJ9070795.1"/>
    <property type="molecule type" value="Genomic_DNA"/>
</dbReference>
<protein>
    <submittedName>
        <fullName evidence="1">Protein translocase subunit</fullName>
    </submittedName>
</protein>
<proteinExistence type="predicted"/>
<sequence>MYRQLSLYASRTGRLTSSLINCTKSSSITIPKQPSGLQLASTQYHAKTISRQFSGTCNALVNNKSFVGAFVESVRRQVRENKDFKENIKQLQDTSKQLGDSEALRRAKEMFAKAKTDASDSAVTKSVNEAMIEVKRYADSVGKTVDEVLHEINENEFVKATRQKMQKVGESIHKSTEPIRNHPAYKTVKSEVESYAEDASRYGGFRDKESRLQARKKILARMEAEGVRARIVKEDPTAGQNVVLHKDSAWKESWTKFKDNSSVMQGLFKLKKSYNESENTFVSNIRDITDTISEKFALAFSESEQAKAIKIFQMTVDPTFSIERFLKEARDYIIPEFLDAFVHADQLALKQWCSEGSFSVLKATFDSQVQQGLVSDSRVLDLRRVDVHSIKILEENNDLPVIVLSFETQEVTLFRNKKSNEIVYGKEDHIDRVRYVLVLTKLDSELDNPLTGGWKIMELARQGS</sequence>
<gene>
    <name evidence="1" type="primary">TIM44</name>
    <name evidence="1" type="ORF">DSO57_1003658</name>
</gene>
<evidence type="ECO:0000313" key="2">
    <source>
        <dbReference type="Proteomes" id="UP001165960"/>
    </source>
</evidence>
<dbReference type="Proteomes" id="UP001165960">
    <property type="component" value="Unassembled WGS sequence"/>
</dbReference>
<accession>A0ACC2T843</accession>
<keyword evidence="2" id="KW-1185">Reference proteome</keyword>